<evidence type="ECO:0000313" key="1">
    <source>
        <dbReference type="EMBL" id="CAI2195227.1"/>
    </source>
</evidence>
<dbReference type="Proteomes" id="UP001153678">
    <property type="component" value="Unassembled WGS sequence"/>
</dbReference>
<organism evidence="1 2">
    <name type="scientific">Funneliformis geosporum</name>
    <dbReference type="NCBI Taxonomy" id="1117311"/>
    <lineage>
        <taxon>Eukaryota</taxon>
        <taxon>Fungi</taxon>
        <taxon>Fungi incertae sedis</taxon>
        <taxon>Mucoromycota</taxon>
        <taxon>Glomeromycotina</taxon>
        <taxon>Glomeromycetes</taxon>
        <taxon>Glomerales</taxon>
        <taxon>Glomeraceae</taxon>
        <taxon>Funneliformis</taxon>
    </lineage>
</organism>
<keyword evidence="2" id="KW-1185">Reference proteome</keyword>
<name>A0A9W4X1I3_9GLOM</name>
<dbReference type="EMBL" id="CAMKVN010012142">
    <property type="protein sequence ID" value="CAI2195227.1"/>
    <property type="molecule type" value="Genomic_DNA"/>
</dbReference>
<dbReference type="AlphaFoldDB" id="A0A9W4X1I3"/>
<proteinExistence type="predicted"/>
<reference evidence="1" key="1">
    <citation type="submission" date="2022-08" db="EMBL/GenBank/DDBJ databases">
        <authorList>
            <person name="Kallberg Y."/>
            <person name="Tangrot J."/>
            <person name="Rosling A."/>
        </authorList>
    </citation>
    <scope>NUCLEOTIDE SEQUENCE</scope>
    <source>
        <strain evidence="1">Wild A</strain>
    </source>
</reference>
<sequence length="80" mass="9065">MSTIHANPSVETVKGWSVEQVKNFLNSKMDEFSLNYNEIAKVEENSINGRAFLSSDLQAEEKEMGSKWCHPTKSNSRCIL</sequence>
<evidence type="ECO:0000313" key="2">
    <source>
        <dbReference type="Proteomes" id="UP001153678"/>
    </source>
</evidence>
<gene>
    <name evidence="1" type="ORF">FWILDA_LOCUS16970</name>
</gene>
<protein>
    <submittedName>
        <fullName evidence="1">6472_t:CDS:1</fullName>
    </submittedName>
</protein>
<dbReference type="OrthoDB" id="2330546at2759"/>
<dbReference type="InterPro" id="IPR013761">
    <property type="entry name" value="SAM/pointed_sf"/>
</dbReference>
<feature type="non-terminal residue" evidence="1">
    <location>
        <position position="80"/>
    </location>
</feature>
<comment type="caution">
    <text evidence="1">The sequence shown here is derived from an EMBL/GenBank/DDBJ whole genome shotgun (WGS) entry which is preliminary data.</text>
</comment>
<dbReference type="Gene3D" id="1.10.150.50">
    <property type="entry name" value="Transcription Factor, Ets-1"/>
    <property type="match status" value="1"/>
</dbReference>
<accession>A0A9W4X1I3</accession>